<dbReference type="Pfam" id="PF10602">
    <property type="entry name" value="RPN7"/>
    <property type="match status" value="1"/>
</dbReference>
<dbReference type="Gene3D" id="1.25.40.570">
    <property type="match status" value="1"/>
</dbReference>
<evidence type="ECO:0000256" key="6">
    <source>
        <dbReference type="ARBA" id="ARBA00023242"/>
    </source>
</evidence>
<dbReference type="InterPro" id="IPR045135">
    <property type="entry name" value="Rpn7_N"/>
</dbReference>
<protein>
    <recommendedName>
        <fullName evidence="8">PCI domain-containing protein</fullName>
    </recommendedName>
</protein>
<reference evidence="10" key="2">
    <citation type="submission" date="2015-01" db="EMBL/GenBank/DDBJ databases">
        <title>Evolutionary Origins and Diversification of the Mycorrhizal Mutualists.</title>
        <authorList>
            <consortium name="DOE Joint Genome Institute"/>
            <consortium name="Mycorrhizal Genomics Consortium"/>
            <person name="Kohler A."/>
            <person name="Kuo A."/>
            <person name="Nagy L.G."/>
            <person name="Floudas D."/>
            <person name="Copeland A."/>
            <person name="Barry K.W."/>
            <person name="Cichocki N."/>
            <person name="Veneault-Fourrey C."/>
            <person name="LaButti K."/>
            <person name="Lindquist E.A."/>
            <person name="Lipzen A."/>
            <person name="Lundell T."/>
            <person name="Morin E."/>
            <person name="Murat C."/>
            <person name="Riley R."/>
            <person name="Ohm R."/>
            <person name="Sun H."/>
            <person name="Tunlid A."/>
            <person name="Henrissat B."/>
            <person name="Grigoriev I.V."/>
            <person name="Hibbett D.S."/>
            <person name="Martin F."/>
        </authorList>
    </citation>
    <scope>NUCLEOTIDE SEQUENCE [LARGE SCALE GENOMIC DNA]</scope>
    <source>
        <strain evidence="10">Ve08.2h10</strain>
    </source>
</reference>
<dbReference type="SUPFAM" id="SSF46785">
    <property type="entry name" value="Winged helix' DNA-binding domain"/>
    <property type="match status" value="1"/>
</dbReference>
<dbReference type="InterPro" id="IPR000717">
    <property type="entry name" value="PCI_dom"/>
</dbReference>
<evidence type="ECO:0000256" key="7">
    <source>
        <dbReference type="SAM" id="MobiDB-lite"/>
    </source>
</evidence>
<evidence type="ECO:0000256" key="5">
    <source>
        <dbReference type="ARBA" id="ARBA00022790"/>
    </source>
</evidence>
<evidence type="ECO:0000313" key="9">
    <source>
        <dbReference type="EMBL" id="KIK91164.1"/>
    </source>
</evidence>
<dbReference type="HOGENOM" id="CLU_022348_1_0_1"/>
<comment type="similarity">
    <text evidence="3">Belongs to the CSN1 family.</text>
</comment>
<dbReference type="PROSITE" id="PS50250">
    <property type="entry name" value="PCI"/>
    <property type="match status" value="1"/>
</dbReference>
<dbReference type="GO" id="GO:0008180">
    <property type="term" value="C:COP9 signalosome"/>
    <property type="evidence" value="ECO:0007669"/>
    <property type="project" value="UniProtKB-KW"/>
</dbReference>
<proteinExistence type="inferred from homology"/>
<reference evidence="9 10" key="1">
    <citation type="submission" date="2014-04" db="EMBL/GenBank/DDBJ databases">
        <authorList>
            <consortium name="DOE Joint Genome Institute"/>
            <person name="Kuo A."/>
            <person name="Kohler A."/>
            <person name="Jargeat P."/>
            <person name="Nagy L.G."/>
            <person name="Floudas D."/>
            <person name="Copeland A."/>
            <person name="Barry K.W."/>
            <person name="Cichocki N."/>
            <person name="Veneault-Fourrey C."/>
            <person name="LaButti K."/>
            <person name="Lindquist E.A."/>
            <person name="Lipzen A."/>
            <person name="Lundell T."/>
            <person name="Morin E."/>
            <person name="Murat C."/>
            <person name="Sun H."/>
            <person name="Tunlid A."/>
            <person name="Henrissat B."/>
            <person name="Grigoriev I.V."/>
            <person name="Hibbett D.S."/>
            <person name="Martin F."/>
            <person name="Nordberg H.P."/>
            <person name="Cantor M.N."/>
            <person name="Hua S.X."/>
        </authorList>
    </citation>
    <scope>NUCLEOTIDE SEQUENCE [LARGE SCALE GENOMIC DNA]</scope>
    <source>
        <strain evidence="9 10">Ve08.2h10</strain>
    </source>
</reference>
<feature type="region of interest" description="Disordered" evidence="7">
    <location>
        <begin position="219"/>
        <end position="239"/>
    </location>
</feature>
<dbReference type="GO" id="GO:0005737">
    <property type="term" value="C:cytoplasm"/>
    <property type="evidence" value="ECO:0007669"/>
    <property type="project" value="UniProtKB-SubCell"/>
</dbReference>
<evidence type="ECO:0000256" key="1">
    <source>
        <dbReference type="ARBA" id="ARBA00004123"/>
    </source>
</evidence>
<dbReference type="InterPro" id="IPR036390">
    <property type="entry name" value="WH_DNA-bd_sf"/>
</dbReference>
<gene>
    <name evidence="9" type="ORF">PAXRUDRAFT_150114</name>
</gene>
<dbReference type="Pfam" id="PF01399">
    <property type="entry name" value="PCI"/>
    <property type="match status" value="1"/>
</dbReference>
<feature type="domain" description="PCI" evidence="8">
    <location>
        <begin position="248"/>
        <end position="435"/>
    </location>
</feature>
<dbReference type="PANTHER" id="PTHR14145:SF2">
    <property type="entry name" value="COP9 SIGNALOSOME COMPLEX SUBUNIT 1"/>
    <property type="match status" value="1"/>
</dbReference>
<evidence type="ECO:0000256" key="4">
    <source>
        <dbReference type="ARBA" id="ARBA00022490"/>
    </source>
</evidence>
<dbReference type="FunCoup" id="A0A0D0DXM5">
    <property type="interactions" value="537"/>
</dbReference>
<accession>A0A0D0DXM5</accession>
<keyword evidence="10" id="KW-1185">Reference proteome</keyword>
<keyword evidence="5" id="KW-0736">Signalosome</keyword>
<evidence type="ECO:0000256" key="3">
    <source>
        <dbReference type="ARBA" id="ARBA00008793"/>
    </source>
</evidence>
<evidence type="ECO:0000313" key="10">
    <source>
        <dbReference type="Proteomes" id="UP000054538"/>
    </source>
</evidence>
<sequence>MEVDLIESDIPNQPGLVQHQRKRPTRPIDDAHPFDLDAYISSYTGRTAVDRLINITASCPSIAPQALKLAFTHLYLLRDSSLVSAAISAYEMVASSPEGQSLPPVADVVIVETGWIEKVANKNMAERTKLEVELKTYSNNMIKESIRMGHRDLGDYHRATGDYASALKHYTKSREFCSTSQHILDMCLSVLELVIEQRNYAHISSYICKAEGALDAAAANAGPAGSDNTTPVQSAPKKPGVEREQIQSKLNLAMALSHLGQGNYERAASSFLRLGPAEQLGDWIGKLVGPGDIAIYGTLCALASLSRSAIKAQLLGNSVFSVYIEQEPYIRDLIQAYMSSDFKTTLELLSRYSTRHYVDIHLGVHVNDITQHIRNTAIVLYFQPFETIRLERMAIAFGWTVDEVEKEVVTLIQNGKIQGRVDSQNKILKAKKPDHRAELFAYAMKTASDIQSTNRKLLLRMRLQQADLVVKNPKSNPRRDQAQGLEAAIAMGEMS</sequence>
<name>A0A0D0DXM5_9AGAM</name>
<comment type="subcellular location">
    <subcellularLocation>
        <location evidence="2">Cytoplasm</location>
    </subcellularLocation>
    <subcellularLocation>
        <location evidence="1">Nucleus</location>
    </subcellularLocation>
</comment>
<keyword evidence="6" id="KW-0539">Nucleus</keyword>
<dbReference type="OrthoDB" id="422427at2759"/>
<organism evidence="9 10">
    <name type="scientific">Paxillus rubicundulus Ve08.2h10</name>
    <dbReference type="NCBI Taxonomy" id="930991"/>
    <lineage>
        <taxon>Eukaryota</taxon>
        <taxon>Fungi</taxon>
        <taxon>Dikarya</taxon>
        <taxon>Basidiomycota</taxon>
        <taxon>Agaricomycotina</taxon>
        <taxon>Agaricomycetes</taxon>
        <taxon>Agaricomycetidae</taxon>
        <taxon>Boletales</taxon>
        <taxon>Paxilineae</taxon>
        <taxon>Paxillaceae</taxon>
        <taxon>Paxillus</taxon>
    </lineage>
</organism>
<dbReference type="STRING" id="930991.A0A0D0DXM5"/>
<keyword evidence="4" id="KW-0963">Cytoplasm</keyword>
<evidence type="ECO:0000259" key="8">
    <source>
        <dbReference type="PROSITE" id="PS50250"/>
    </source>
</evidence>
<dbReference type="InParanoid" id="A0A0D0DXM5"/>
<dbReference type="Proteomes" id="UP000054538">
    <property type="component" value="Unassembled WGS sequence"/>
</dbReference>
<dbReference type="InterPro" id="IPR019585">
    <property type="entry name" value="Rpn7/CSN1"/>
</dbReference>
<dbReference type="EMBL" id="KN825420">
    <property type="protein sequence ID" value="KIK91164.1"/>
    <property type="molecule type" value="Genomic_DNA"/>
</dbReference>
<dbReference type="SMART" id="SM00088">
    <property type="entry name" value="PINT"/>
    <property type="match status" value="1"/>
</dbReference>
<dbReference type="PANTHER" id="PTHR14145">
    <property type="entry name" value="26S PROTESOME SUBUNIT 6"/>
    <property type="match status" value="1"/>
</dbReference>
<dbReference type="AlphaFoldDB" id="A0A0D0DXM5"/>
<evidence type="ECO:0000256" key="2">
    <source>
        <dbReference type="ARBA" id="ARBA00004496"/>
    </source>
</evidence>